<evidence type="ECO:0000313" key="3">
    <source>
        <dbReference type="Proteomes" id="UP000240987"/>
    </source>
</evidence>
<evidence type="ECO:0000313" key="2">
    <source>
        <dbReference type="EMBL" id="PSU44518.1"/>
    </source>
</evidence>
<dbReference type="EMBL" id="PYMJ01000049">
    <property type="protein sequence ID" value="PSU44518.1"/>
    <property type="molecule type" value="Genomic_DNA"/>
</dbReference>
<accession>A0A2T3J716</accession>
<sequence length="73" mass="8118">MKLYIDPITLGIGLVIFAFTLPSFFLEEQCSVTFINENGVKYDKTISCDDAEVLTAYTPSDIRFVATNTTLSD</sequence>
<dbReference type="RefSeq" id="WP_107245908.1">
    <property type="nucleotide sequence ID" value="NZ_PYMJ01000049.1"/>
</dbReference>
<proteinExistence type="predicted"/>
<organism evidence="2 3">
    <name type="scientific">Photobacterium frigidiphilum</name>
    <dbReference type="NCBI Taxonomy" id="264736"/>
    <lineage>
        <taxon>Bacteria</taxon>
        <taxon>Pseudomonadati</taxon>
        <taxon>Pseudomonadota</taxon>
        <taxon>Gammaproteobacteria</taxon>
        <taxon>Vibrionales</taxon>
        <taxon>Vibrionaceae</taxon>
        <taxon>Photobacterium</taxon>
    </lineage>
</organism>
<gene>
    <name evidence="2" type="ORF">C9J12_26985</name>
</gene>
<keyword evidence="3" id="KW-1185">Reference proteome</keyword>
<keyword evidence="1" id="KW-0472">Membrane</keyword>
<evidence type="ECO:0000256" key="1">
    <source>
        <dbReference type="SAM" id="Phobius"/>
    </source>
</evidence>
<comment type="caution">
    <text evidence="2">The sequence shown here is derived from an EMBL/GenBank/DDBJ whole genome shotgun (WGS) entry which is preliminary data.</text>
</comment>
<keyword evidence="1" id="KW-0812">Transmembrane</keyword>
<protein>
    <submittedName>
        <fullName evidence="2">Uncharacterized protein</fullName>
    </submittedName>
</protein>
<dbReference type="AlphaFoldDB" id="A0A2T3J716"/>
<feature type="transmembrane region" description="Helical" evidence="1">
    <location>
        <begin position="7"/>
        <end position="26"/>
    </location>
</feature>
<reference evidence="2 3" key="1">
    <citation type="submission" date="2018-01" db="EMBL/GenBank/DDBJ databases">
        <title>Whole genome sequencing of Histamine producing bacteria.</title>
        <authorList>
            <person name="Butler K."/>
        </authorList>
    </citation>
    <scope>NUCLEOTIDE SEQUENCE [LARGE SCALE GENOMIC DNA]</scope>
    <source>
        <strain evidence="2 3">JCM 12947</strain>
    </source>
</reference>
<dbReference type="Proteomes" id="UP000240987">
    <property type="component" value="Unassembled WGS sequence"/>
</dbReference>
<name>A0A2T3J716_9GAMM</name>
<keyword evidence="1" id="KW-1133">Transmembrane helix</keyword>